<reference evidence="2 3" key="1">
    <citation type="journal article" date="2005" name="Nucleic Acids Res.">
        <title>Genomic blueprint of Hahella chejuensis, a marine microbe producing an algicidal agent.</title>
        <authorList>
            <person name="Jeong H."/>
            <person name="Yim J.H."/>
            <person name="Lee C."/>
            <person name="Choi S.-H."/>
            <person name="Park Y.K."/>
            <person name="Yoon S.H."/>
            <person name="Hur C.-G."/>
            <person name="Kang H.-Y."/>
            <person name="Kim D."/>
            <person name="Lee H.H."/>
            <person name="Park K.H."/>
            <person name="Park S.-H."/>
            <person name="Park H.-S."/>
            <person name="Lee H.K."/>
            <person name="Oh T.K."/>
            <person name="Kim J.F."/>
        </authorList>
    </citation>
    <scope>NUCLEOTIDE SEQUENCE [LARGE SCALE GENOMIC DNA]</scope>
    <source>
        <strain evidence="2 3">KCTC 2396</strain>
    </source>
</reference>
<feature type="transmembrane region" description="Helical" evidence="1">
    <location>
        <begin position="172"/>
        <end position="193"/>
    </location>
</feature>
<gene>
    <name evidence="2" type="ordered locus">HCH_06833</name>
</gene>
<proteinExistence type="predicted"/>
<keyword evidence="3" id="KW-1185">Reference proteome</keyword>
<name>Q2S7C0_HAHCH</name>
<dbReference type="EMBL" id="CP000155">
    <property type="protein sequence ID" value="ABC33454.1"/>
    <property type="molecule type" value="Genomic_DNA"/>
</dbReference>
<accession>Q2S7C0</accession>
<dbReference type="KEGG" id="hch:HCH_06833"/>
<keyword evidence="1" id="KW-0472">Membrane</keyword>
<keyword evidence="1" id="KW-0812">Transmembrane</keyword>
<dbReference type="HOGENOM" id="CLU_1459680_0_0_6"/>
<dbReference type="eggNOG" id="ENOG502ZR7Q">
    <property type="taxonomic scope" value="Bacteria"/>
</dbReference>
<dbReference type="Proteomes" id="UP000000238">
    <property type="component" value="Chromosome"/>
</dbReference>
<dbReference type="RefSeq" id="WP_011400504.1">
    <property type="nucleotide sequence ID" value="NC_007645.1"/>
</dbReference>
<evidence type="ECO:0000313" key="3">
    <source>
        <dbReference type="Proteomes" id="UP000000238"/>
    </source>
</evidence>
<evidence type="ECO:0000313" key="2">
    <source>
        <dbReference type="EMBL" id="ABC33454.1"/>
    </source>
</evidence>
<feature type="transmembrane region" description="Helical" evidence="1">
    <location>
        <begin position="12"/>
        <end position="33"/>
    </location>
</feature>
<keyword evidence="1" id="KW-1133">Transmembrane helix</keyword>
<dbReference type="OrthoDB" id="6193099at2"/>
<feature type="transmembrane region" description="Helical" evidence="1">
    <location>
        <begin position="140"/>
        <end position="160"/>
    </location>
</feature>
<evidence type="ECO:0000256" key="1">
    <source>
        <dbReference type="SAM" id="Phobius"/>
    </source>
</evidence>
<sequence>MTDAPLSRHGLILKRLLFLVFIYAGLAYGLSLLEYTVFNLTGWSPVSIERSVELRSREEVKKEFDLCGGPLFAANAVVSAREGDPLLARCGRFWPFYHYTIEATAHPLLPGSFILYPDEAPEAATARENFIINMQVVNGGFALVALFVIGLSCFAGYRFLIRKDEEAGYRTAFHGFISSFLMLACYSGVMFLIDPTFSFGW</sequence>
<protein>
    <submittedName>
        <fullName evidence="2">Uncharacterized protein</fullName>
    </submittedName>
</protein>
<organism evidence="2 3">
    <name type="scientific">Hahella chejuensis (strain KCTC 2396)</name>
    <dbReference type="NCBI Taxonomy" id="349521"/>
    <lineage>
        <taxon>Bacteria</taxon>
        <taxon>Pseudomonadati</taxon>
        <taxon>Pseudomonadota</taxon>
        <taxon>Gammaproteobacteria</taxon>
        <taxon>Oceanospirillales</taxon>
        <taxon>Hahellaceae</taxon>
        <taxon>Hahella</taxon>
    </lineage>
</organism>
<dbReference type="AlphaFoldDB" id="Q2S7C0"/>